<protein>
    <submittedName>
        <fullName evidence="1">Uncharacterized protein</fullName>
    </submittedName>
</protein>
<name>A0ACC8XA77_9FIRM</name>
<keyword evidence="2" id="KW-1185">Reference proteome</keyword>
<dbReference type="EMBL" id="LJDB01000066">
    <property type="protein sequence ID" value="ONI39249.1"/>
    <property type="molecule type" value="Genomic_DNA"/>
</dbReference>
<proteinExistence type="predicted"/>
<evidence type="ECO:0000313" key="1">
    <source>
        <dbReference type="EMBL" id="ONI39249.1"/>
    </source>
</evidence>
<evidence type="ECO:0000313" key="2">
    <source>
        <dbReference type="Proteomes" id="UP000188605"/>
    </source>
</evidence>
<accession>A0ACC8XA77</accession>
<sequence length="78" mass="9513">MLTPGITLGQRYEILEKIGWWNFSFVYKAKCHKLRRFVAVKILKEELSRDEEFVRKFKADSCCSKFVPSKHSRRFRRW</sequence>
<organism evidence="1 2">
    <name type="scientific">Candidatus Epulonipiscium fishelsonii</name>
    <dbReference type="NCBI Taxonomy" id="77094"/>
    <lineage>
        <taxon>Bacteria</taxon>
        <taxon>Bacillati</taxon>
        <taxon>Bacillota</taxon>
        <taxon>Clostridia</taxon>
        <taxon>Lachnospirales</taxon>
        <taxon>Lachnospiraceae</taxon>
        <taxon>Candidatus Epulonipiscium</taxon>
    </lineage>
</organism>
<dbReference type="Proteomes" id="UP000188605">
    <property type="component" value="Unassembled WGS sequence"/>
</dbReference>
<gene>
    <name evidence="1" type="ORF">AN396_01380</name>
</gene>
<comment type="caution">
    <text evidence="1">The sequence shown here is derived from an EMBL/GenBank/DDBJ whole genome shotgun (WGS) entry which is preliminary data.</text>
</comment>
<reference evidence="1" key="1">
    <citation type="submission" date="2016-08" db="EMBL/GenBank/DDBJ databases">
        <authorList>
            <person name="Ngugi D.K."/>
            <person name="Miyake S."/>
            <person name="Stingl U."/>
        </authorList>
    </citation>
    <scope>NUCLEOTIDE SEQUENCE</scope>
    <source>
        <strain evidence="1">SCG-B11WGA-EpuloA1</strain>
    </source>
</reference>